<dbReference type="SUPFAM" id="SSF90229">
    <property type="entry name" value="CCCH zinc finger"/>
    <property type="match status" value="1"/>
</dbReference>
<keyword evidence="3 6" id="KW-0863">Zinc-finger</keyword>
<feature type="domain" description="C3H1-type" evidence="8">
    <location>
        <begin position="51"/>
        <end position="77"/>
    </location>
</feature>
<dbReference type="PANTHER" id="PTHR15725">
    <property type="entry name" value="ZN-FINGER, C-X8-C-X5-C-X3-H TYPE-CONTAINING"/>
    <property type="match status" value="1"/>
</dbReference>
<protein>
    <recommendedName>
        <fullName evidence="8">C3H1-type domain-containing protein</fullName>
    </recommendedName>
</protein>
<evidence type="ECO:0000256" key="4">
    <source>
        <dbReference type="ARBA" id="ARBA00022833"/>
    </source>
</evidence>
<feature type="zinc finger region" description="C3H1-type" evidence="6">
    <location>
        <begin position="20"/>
        <end position="49"/>
    </location>
</feature>
<sequence length="758" mass="84515">MDCSSGRSDNRSLTVEEEAIKQNTDCVYFLASPLTCKKGSECEYRHSEGARLNPRDCRFWLSGNCLNPKCLFRHPPLDGMVVSPKTTSGKIVASSQMSSSVQLPMANSFTYNLSRNNVPCYYYVKGACLKGDKCPFMHGPLSVGNPIAKQNAKVSAQITAQLETPENDAWKKDSSNRQNFPSALNVSKESADMLINGVPSSGIGVRAIENANSHLVNKSIPVLVQPTNGIARSQTTYEPVRSSSSYSSSQNHHVQPDGHLLNGGDAGDVFEVPSGVDYTELESPLNHQVQSPGDHYQNGQAAEEVFRDSSPGFDVLVDNVVGDTDYFHEKDGFRSGYIQDRRNVNLGDDYDHYYSDYESSGRLDGFRHDGVGEFQHYAKVQNGDEWDQHITSSAYERILDRPLLTERSSARRHKSPDEMDASDLRHRLTKQRRQDGYFSAISAVRFGEPYNKPDKNTKEKYHAHNSYKDQQHLRESTISSRLTGRITLPKPPSPEIPFHLQDGRHRGRQRVRLSPVRPAGYHGSLGQRLGWRPIEESFANPRYLGRQQKTRDTVDLVDFAGPRSLEELKGAKADRNSQGQSTKYNHSTSSLDHNRVGSGSLKTARLRDSEASIEFEGPKPLSVLLKRKREAGSDNDAISGVSKDRKKAVKIEVGSCVFAPANLTKAVRDLEEPRAGTVEENLIPTGDVQTNYGTEAKDAIEDEEEPDYTDQKDGEYGYHTVEGGYYKTEDDDIEHTDVDLDADEDEDDFAKKIGLIFS</sequence>
<name>A0ABD0ULH4_DENTH</name>
<accession>A0ABD0ULH4</accession>
<evidence type="ECO:0000259" key="8">
    <source>
        <dbReference type="PROSITE" id="PS50103"/>
    </source>
</evidence>
<keyword evidence="5" id="KW-0238">DNA-binding</keyword>
<evidence type="ECO:0000256" key="1">
    <source>
        <dbReference type="ARBA" id="ARBA00022723"/>
    </source>
</evidence>
<keyword evidence="4 6" id="KW-0862">Zinc</keyword>
<dbReference type="InterPro" id="IPR041686">
    <property type="entry name" value="Znf-CCCH_3"/>
</dbReference>
<dbReference type="InterPro" id="IPR000571">
    <property type="entry name" value="Znf_CCCH"/>
</dbReference>
<evidence type="ECO:0000256" key="2">
    <source>
        <dbReference type="ARBA" id="ARBA00022737"/>
    </source>
</evidence>
<dbReference type="Gene3D" id="2.30.30.1190">
    <property type="match status" value="1"/>
</dbReference>
<keyword evidence="10" id="KW-1185">Reference proteome</keyword>
<feature type="domain" description="C3H1-type" evidence="8">
    <location>
        <begin position="20"/>
        <end position="49"/>
    </location>
</feature>
<feature type="region of interest" description="Disordered" evidence="7">
    <location>
        <begin position="234"/>
        <end position="266"/>
    </location>
</feature>
<feature type="zinc finger region" description="C3H1-type" evidence="6">
    <location>
        <begin position="114"/>
        <end position="141"/>
    </location>
</feature>
<dbReference type="FunFam" id="4.10.1000.10:FF:000021">
    <property type="entry name" value="Zinc finger CCCH domain-containing protein 17"/>
    <property type="match status" value="1"/>
</dbReference>
<proteinExistence type="predicted"/>
<feature type="compositionally biased region" description="Polar residues" evidence="7">
    <location>
        <begin position="576"/>
        <end position="591"/>
    </location>
</feature>
<feature type="zinc finger region" description="C3H1-type" evidence="6">
    <location>
        <begin position="51"/>
        <end position="77"/>
    </location>
</feature>
<feature type="region of interest" description="Disordered" evidence="7">
    <location>
        <begin position="700"/>
        <end position="731"/>
    </location>
</feature>
<dbReference type="AlphaFoldDB" id="A0ABD0ULH4"/>
<evidence type="ECO:0000256" key="6">
    <source>
        <dbReference type="PROSITE-ProRule" id="PRU00723"/>
    </source>
</evidence>
<reference evidence="9 10" key="1">
    <citation type="journal article" date="2024" name="Plant Biotechnol. J.">
        <title>Dendrobium thyrsiflorum genome and its molecular insights into genes involved in important horticultural traits.</title>
        <authorList>
            <person name="Chen B."/>
            <person name="Wang J.Y."/>
            <person name="Zheng P.J."/>
            <person name="Li K.L."/>
            <person name="Liang Y.M."/>
            <person name="Chen X.F."/>
            <person name="Zhang C."/>
            <person name="Zhao X."/>
            <person name="He X."/>
            <person name="Zhang G.Q."/>
            <person name="Liu Z.J."/>
            <person name="Xu Q."/>
        </authorList>
    </citation>
    <scope>NUCLEOTIDE SEQUENCE [LARGE SCALE GENOMIC DNA]</scope>
    <source>
        <strain evidence="9">GZMU011</strain>
    </source>
</reference>
<keyword evidence="2" id="KW-0677">Repeat</keyword>
<feature type="domain" description="C3H1-type" evidence="8">
    <location>
        <begin position="114"/>
        <end position="141"/>
    </location>
</feature>
<dbReference type="GO" id="GO:0008270">
    <property type="term" value="F:zinc ion binding"/>
    <property type="evidence" value="ECO:0007669"/>
    <property type="project" value="UniProtKB-KW"/>
</dbReference>
<evidence type="ECO:0000256" key="5">
    <source>
        <dbReference type="ARBA" id="ARBA00023125"/>
    </source>
</evidence>
<gene>
    <name evidence="9" type="ORF">M5K25_017132</name>
</gene>
<dbReference type="Gene3D" id="4.10.1000.10">
    <property type="entry name" value="Zinc finger, CCCH-type"/>
    <property type="match status" value="1"/>
</dbReference>
<dbReference type="InterPro" id="IPR036855">
    <property type="entry name" value="Znf_CCCH_sf"/>
</dbReference>
<evidence type="ECO:0000256" key="3">
    <source>
        <dbReference type="ARBA" id="ARBA00022771"/>
    </source>
</evidence>
<feature type="region of interest" description="Disordered" evidence="7">
    <location>
        <begin position="484"/>
        <end position="509"/>
    </location>
</feature>
<dbReference type="PROSITE" id="PS50103">
    <property type="entry name" value="ZF_C3H1"/>
    <property type="match status" value="3"/>
</dbReference>
<dbReference type="Proteomes" id="UP001552299">
    <property type="component" value="Unassembled WGS sequence"/>
</dbReference>
<evidence type="ECO:0000313" key="9">
    <source>
        <dbReference type="EMBL" id="KAL0913653.1"/>
    </source>
</evidence>
<dbReference type="GO" id="GO:0003677">
    <property type="term" value="F:DNA binding"/>
    <property type="evidence" value="ECO:0007669"/>
    <property type="project" value="UniProtKB-KW"/>
</dbReference>
<feature type="region of interest" description="Disordered" evidence="7">
    <location>
        <begin position="567"/>
        <end position="605"/>
    </location>
</feature>
<evidence type="ECO:0000256" key="7">
    <source>
        <dbReference type="SAM" id="MobiDB-lite"/>
    </source>
</evidence>
<comment type="caution">
    <text evidence="9">The sequence shown here is derived from an EMBL/GenBank/DDBJ whole genome shotgun (WGS) entry which is preliminary data.</text>
</comment>
<evidence type="ECO:0000313" key="10">
    <source>
        <dbReference type="Proteomes" id="UP001552299"/>
    </source>
</evidence>
<dbReference type="Pfam" id="PF14608">
    <property type="entry name" value="zf-CCCH_2"/>
    <property type="match status" value="1"/>
</dbReference>
<organism evidence="9 10">
    <name type="scientific">Dendrobium thyrsiflorum</name>
    <name type="common">Pinecone-like raceme dendrobium</name>
    <name type="synonym">Orchid</name>
    <dbReference type="NCBI Taxonomy" id="117978"/>
    <lineage>
        <taxon>Eukaryota</taxon>
        <taxon>Viridiplantae</taxon>
        <taxon>Streptophyta</taxon>
        <taxon>Embryophyta</taxon>
        <taxon>Tracheophyta</taxon>
        <taxon>Spermatophyta</taxon>
        <taxon>Magnoliopsida</taxon>
        <taxon>Liliopsida</taxon>
        <taxon>Asparagales</taxon>
        <taxon>Orchidaceae</taxon>
        <taxon>Epidendroideae</taxon>
        <taxon>Malaxideae</taxon>
        <taxon>Dendrobiinae</taxon>
        <taxon>Dendrobium</taxon>
    </lineage>
</organism>
<dbReference type="PANTHER" id="PTHR15725:SF14">
    <property type="entry name" value="ZINC FINGER CCCH DOMAIN-CONTAINING PROTEIN 11A"/>
    <property type="match status" value="1"/>
</dbReference>
<dbReference type="SMART" id="SM00356">
    <property type="entry name" value="ZnF_C3H1"/>
    <property type="match status" value="3"/>
</dbReference>
<dbReference type="EMBL" id="JANQDX010000013">
    <property type="protein sequence ID" value="KAL0913653.1"/>
    <property type="molecule type" value="Genomic_DNA"/>
</dbReference>
<dbReference type="Pfam" id="PF15663">
    <property type="entry name" value="zf-CCCH_3"/>
    <property type="match status" value="1"/>
</dbReference>
<keyword evidence="1 6" id="KW-0479">Metal-binding</keyword>